<feature type="region of interest" description="Disordered" evidence="1">
    <location>
        <begin position="1"/>
        <end position="77"/>
    </location>
</feature>
<dbReference type="EMBL" id="RBUA01001142">
    <property type="protein sequence ID" value="RMU48784.1"/>
    <property type="molecule type" value="Genomic_DNA"/>
</dbReference>
<organism evidence="2 3">
    <name type="scientific">Pseudomonas syringae pv. avii</name>
    <dbReference type="NCBI Taxonomy" id="663959"/>
    <lineage>
        <taxon>Bacteria</taxon>
        <taxon>Pseudomonadati</taxon>
        <taxon>Pseudomonadota</taxon>
        <taxon>Gammaproteobacteria</taxon>
        <taxon>Pseudomonadales</taxon>
        <taxon>Pseudomonadaceae</taxon>
        <taxon>Pseudomonas</taxon>
        <taxon>Pseudomonas syringae</taxon>
    </lineage>
</organism>
<evidence type="ECO:0000313" key="3">
    <source>
        <dbReference type="Proteomes" id="UP000280395"/>
    </source>
</evidence>
<name>A0A3M5UT86_PSESX</name>
<protein>
    <submittedName>
        <fullName evidence="2">Uncharacterized protein</fullName>
    </submittedName>
</protein>
<evidence type="ECO:0000256" key="1">
    <source>
        <dbReference type="SAM" id="MobiDB-lite"/>
    </source>
</evidence>
<gene>
    <name evidence="2" type="ORF">ALP29_201179</name>
</gene>
<feature type="compositionally biased region" description="Basic and acidic residues" evidence="1">
    <location>
        <begin position="11"/>
        <end position="31"/>
    </location>
</feature>
<sequence>MNCSRNVAGIIRKDSNNSAPHRDEGTLRTDLQKTGSQNRPAMAKRASTISGASATPKAIFPATNDVPHRNAAASTYR</sequence>
<evidence type="ECO:0000313" key="2">
    <source>
        <dbReference type="EMBL" id="RMU48784.1"/>
    </source>
</evidence>
<accession>A0A3M5UT86</accession>
<dbReference type="Proteomes" id="UP000280395">
    <property type="component" value="Unassembled WGS sequence"/>
</dbReference>
<comment type="caution">
    <text evidence="2">The sequence shown here is derived from an EMBL/GenBank/DDBJ whole genome shotgun (WGS) entry which is preliminary data.</text>
</comment>
<reference evidence="2 3" key="1">
    <citation type="submission" date="2018-08" db="EMBL/GenBank/DDBJ databases">
        <title>Recombination of ecologically and evolutionarily significant loci maintains genetic cohesion in the Pseudomonas syringae species complex.</title>
        <authorList>
            <person name="Dillon M."/>
            <person name="Thakur S."/>
            <person name="Almeida R.N.D."/>
            <person name="Weir B.S."/>
            <person name="Guttman D.S."/>
        </authorList>
    </citation>
    <scope>NUCLEOTIDE SEQUENCE [LARGE SCALE GENOMIC DNA]</scope>
    <source>
        <strain evidence="2 3">ICMP 14479</strain>
    </source>
</reference>
<dbReference type="AlphaFoldDB" id="A0A3M5UT86"/>
<proteinExistence type="predicted"/>